<evidence type="ECO:0000256" key="1">
    <source>
        <dbReference type="SAM" id="MobiDB-lite"/>
    </source>
</evidence>
<comment type="caution">
    <text evidence="2">The sequence shown here is derived from an EMBL/GenBank/DDBJ whole genome shotgun (WGS) entry which is preliminary data.</text>
</comment>
<protein>
    <submittedName>
        <fullName evidence="2">Uncharacterized protein</fullName>
    </submittedName>
</protein>
<name>A0AAD3CS35_9STRA</name>
<proteinExistence type="predicted"/>
<dbReference type="EMBL" id="BLLK01000045">
    <property type="protein sequence ID" value="GFH51177.1"/>
    <property type="molecule type" value="Genomic_DNA"/>
</dbReference>
<reference evidence="2 3" key="1">
    <citation type="journal article" date="2021" name="Sci. Rep.">
        <title>The genome of the diatom Chaetoceros tenuissimus carries an ancient integrated fragment of an extant virus.</title>
        <authorList>
            <person name="Hongo Y."/>
            <person name="Kimura K."/>
            <person name="Takaki Y."/>
            <person name="Yoshida Y."/>
            <person name="Baba S."/>
            <person name="Kobayashi G."/>
            <person name="Nagasaki K."/>
            <person name="Hano T."/>
            <person name="Tomaru Y."/>
        </authorList>
    </citation>
    <scope>NUCLEOTIDE SEQUENCE [LARGE SCALE GENOMIC DNA]</scope>
    <source>
        <strain evidence="2 3">NIES-3715</strain>
    </source>
</reference>
<evidence type="ECO:0000313" key="3">
    <source>
        <dbReference type="Proteomes" id="UP001054902"/>
    </source>
</evidence>
<dbReference type="AlphaFoldDB" id="A0AAD3CS35"/>
<gene>
    <name evidence="2" type="ORF">CTEN210_07653</name>
</gene>
<sequence length="97" mass="10993">MVSSTIREQFRHLKGAQTQAQKAHVEAKKLEYGLYLHPKVLQDFGITEEEISSRRSLDRPQTADSHRSFTSTASGRTPCAQDFYSSFLLRDNSNDSS</sequence>
<accession>A0AAD3CS35</accession>
<organism evidence="2 3">
    <name type="scientific">Chaetoceros tenuissimus</name>
    <dbReference type="NCBI Taxonomy" id="426638"/>
    <lineage>
        <taxon>Eukaryota</taxon>
        <taxon>Sar</taxon>
        <taxon>Stramenopiles</taxon>
        <taxon>Ochrophyta</taxon>
        <taxon>Bacillariophyta</taxon>
        <taxon>Coscinodiscophyceae</taxon>
        <taxon>Chaetocerotophycidae</taxon>
        <taxon>Chaetocerotales</taxon>
        <taxon>Chaetocerotaceae</taxon>
        <taxon>Chaetoceros</taxon>
    </lineage>
</organism>
<evidence type="ECO:0000313" key="2">
    <source>
        <dbReference type="EMBL" id="GFH51177.1"/>
    </source>
</evidence>
<feature type="region of interest" description="Disordered" evidence="1">
    <location>
        <begin position="51"/>
        <end position="79"/>
    </location>
</feature>
<keyword evidence="3" id="KW-1185">Reference proteome</keyword>
<dbReference type="Proteomes" id="UP001054902">
    <property type="component" value="Unassembled WGS sequence"/>
</dbReference>